<gene>
    <name evidence="2" type="ORF">M378DRAFT_167372</name>
</gene>
<dbReference type="Proteomes" id="UP000054549">
    <property type="component" value="Unassembled WGS sequence"/>
</dbReference>
<sequence>MKKGNDMLNFNVPNKAARKTYATHTTTNQTPAQYRTKKNLTFLRKRLRPFKFHDVRVSRTVQVQEKADERCVVVLSMAE</sequence>
<keyword evidence="3" id="KW-1185">Reference proteome</keyword>
<feature type="compositionally biased region" description="Polar residues" evidence="1">
    <location>
        <begin position="22"/>
        <end position="32"/>
    </location>
</feature>
<protein>
    <submittedName>
        <fullName evidence="2">Uncharacterized protein</fullName>
    </submittedName>
</protein>
<reference evidence="2 3" key="1">
    <citation type="submission" date="2014-04" db="EMBL/GenBank/DDBJ databases">
        <title>Evolutionary Origins and Diversification of the Mycorrhizal Mutualists.</title>
        <authorList>
            <consortium name="DOE Joint Genome Institute"/>
            <consortium name="Mycorrhizal Genomics Consortium"/>
            <person name="Kohler A."/>
            <person name="Kuo A."/>
            <person name="Nagy L.G."/>
            <person name="Floudas D."/>
            <person name="Copeland A."/>
            <person name="Barry K.W."/>
            <person name="Cichocki N."/>
            <person name="Veneault-Fourrey C."/>
            <person name="LaButti K."/>
            <person name="Lindquist E.A."/>
            <person name="Lipzen A."/>
            <person name="Lundell T."/>
            <person name="Morin E."/>
            <person name="Murat C."/>
            <person name="Riley R."/>
            <person name="Ohm R."/>
            <person name="Sun H."/>
            <person name="Tunlid A."/>
            <person name="Henrissat B."/>
            <person name="Grigoriev I.V."/>
            <person name="Hibbett D.S."/>
            <person name="Martin F."/>
        </authorList>
    </citation>
    <scope>NUCLEOTIDE SEQUENCE [LARGE SCALE GENOMIC DNA]</scope>
    <source>
        <strain evidence="2 3">Koide BX008</strain>
    </source>
</reference>
<feature type="region of interest" description="Disordered" evidence="1">
    <location>
        <begin position="1"/>
        <end position="32"/>
    </location>
</feature>
<dbReference type="EMBL" id="KN818289">
    <property type="protein sequence ID" value="KIL61035.1"/>
    <property type="molecule type" value="Genomic_DNA"/>
</dbReference>
<dbReference type="InParanoid" id="A0A0C2SDG5"/>
<dbReference type="AlphaFoldDB" id="A0A0C2SDG5"/>
<organism evidence="2 3">
    <name type="scientific">Amanita muscaria (strain Koide BX008)</name>
    <dbReference type="NCBI Taxonomy" id="946122"/>
    <lineage>
        <taxon>Eukaryota</taxon>
        <taxon>Fungi</taxon>
        <taxon>Dikarya</taxon>
        <taxon>Basidiomycota</taxon>
        <taxon>Agaricomycotina</taxon>
        <taxon>Agaricomycetes</taxon>
        <taxon>Agaricomycetidae</taxon>
        <taxon>Agaricales</taxon>
        <taxon>Pluteineae</taxon>
        <taxon>Amanitaceae</taxon>
        <taxon>Amanita</taxon>
    </lineage>
</organism>
<dbReference type="HOGENOM" id="CLU_2605541_0_0_1"/>
<evidence type="ECO:0000313" key="3">
    <source>
        <dbReference type="Proteomes" id="UP000054549"/>
    </source>
</evidence>
<evidence type="ECO:0000256" key="1">
    <source>
        <dbReference type="SAM" id="MobiDB-lite"/>
    </source>
</evidence>
<accession>A0A0C2SDG5</accession>
<name>A0A0C2SDG5_AMAMK</name>
<proteinExistence type="predicted"/>
<evidence type="ECO:0000313" key="2">
    <source>
        <dbReference type="EMBL" id="KIL61035.1"/>
    </source>
</evidence>